<dbReference type="Proteomes" id="UP000499080">
    <property type="component" value="Unassembled WGS sequence"/>
</dbReference>
<comment type="caution">
    <text evidence="1">The sequence shown here is derived from an EMBL/GenBank/DDBJ whole genome shotgun (WGS) entry which is preliminary data.</text>
</comment>
<keyword evidence="2" id="KW-1185">Reference proteome</keyword>
<reference evidence="1 2" key="1">
    <citation type="journal article" date="2019" name="Sci. Rep.">
        <title>Orb-weaving spider Araneus ventricosus genome elucidates the spidroin gene catalogue.</title>
        <authorList>
            <person name="Kono N."/>
            <person name="Nakamura H."/>
            <person name="Ohtoshi R."/>
            <person name="Moran D.A.P."/>
            <person name="Shinohara A."/>
            <person name="Yoshida Y."/>
            <person name="Fujiwara M."/>
            <person name="Mori M."/>
            <person name="Tomita M."/>
            <person name="Arakawa K."/>
        </authorList>
    </citation>
    <scope>NUCLEOTIDE SEQUENCE [LARGE SCALE GENOMIC DNA]</scope>
</reference>
<gene>
    <name evidence="1" type="ORF">AVEN_141154_1</name>
</gene>
<evidence type="ECO:0000313" key="1">
    <source>
        <dbReference type="EMBL" id="GBN03467.1"/>
    </source>
</evidence>
<name>A0A4Y2KP95_ARAVE</name>
<evidence type="ECO:0000313" key="2">
    <source>
        <dbReference type="Proteomes" id="UP000499080"/>
    </source>
</evidence>
<dbReference type="OrthoDB" id="29853at2759"/>
<organism evidence="1 2">
    <name type="scientific">Araneus ventricosus</name>
    <name type="common">Orbweaver spider</name>
    <name type="synonym">Epeira ventricosa</name>
    <dbReference type="NCBI Taxonomy" id="182803"/>
    <lineage>
        <taxon>Eukaryota</taxon>
        <taxon>Metazoa</taxon>
        <taxon>Ecdysozoa</taxon>
        <taxon>Arthropoda</taxon>
        <taxon>Chelicerata</taxon>
        <taxon>Arachnida</taxon>
        <taxon>Araneae</taxon>
        <taxon>Araneomorphae</taxon>
        <taxon>Entelegynae</taxon>
        <taxon>Araneoidea</taxon>
        <taxon>Araneidae</taxon>
        <taxon>Araneus</taxon>
    </lineage>
</organism>
<dbReference type="EMBL" id="BGPR01004799">
    <property type="protein sequence ID" value="GBN03467.1"/>
    <property type="molecule type" value="Genomic_DNA"/>
</dbReference>
<dbReference type="AlphaFoldDB" id="A0A4Y2KP95"/>
<sequence length="123" mass="13618">MKAGLTRLGSSEGRGGSEIASEISAIGAPIILANRNPFPSALREGYSRGWGGWVNDQPCWESPVHVASSQKGPVLKSLEEKSRLGIKQLISELLIYIKYQFLLALKSRQGDQLFRTSRWFLTL</sequence>
<proteinExistence type="predicted"/>
<accession>A0A4Y2KP95</accession>
<protein>
    <submittedName>
        <fullName evidence="1">Uncharacterized protein</fullName>
    </submittedName>
</protein>